<dbReference type="RefSeq" id="WP_103290971.1">
    <property type="nucleotide sequence ID" value="NZ_CP033924.1"/>
</dbReference>
<dbReference type="InterPro" id="IPR041657">
    <property type="entry name" value="HTH_17"/>
</dbReference>
<feature type="domain" description="Helix-turn-helix" evidence="1">
    <location>
        <begin position="37"/>
        <end position="84"/>
    </location>
</feature>
<dbReference type="Proteomes" id="UP000279972">
    <property type="component" value="Chromosome"/>
</dbReference>
<dbReference type="PANTHER" id="PTHR34585:SF22">
    <property type="entry name" value="HELIX-TURN-HELIX DOMAIN-CONTAINING PROTEIN"/>
    <property type="match status" value="1"/>
</dbReference>
<keyword evidence="5" id="KW-1185">Reference proteome</keyword>
<dbReference type="GO" id="GO:0003677">
    <property type="term" value="F:DNA binding"/>
    <property type="evidence" value="ECO:0007669"/>
    <property type="project" value="UniProtKB-KW"/>
</dbReference>
<dbReference type="AlphaFoldDB" id="A0A3G6RIJ3"/>
<proteinExistence type="predicted"/>
<keyword evidence="3" id="KW-0238">DNA-binding</keyword>
<evidence type="ECO:0000259" key="1">
    <source>
        <dbReference type="Pfam" id="PF12728"/>
    </source>
</evidence>
<dbReference type="EMBL" id="CP033924">
    <property type="protein sequence ID" value="AZA82385.1"/>
    <property type="molecule type" value="Genomic_DNA"/>
</dbReference>
<reference evidence="3 4" key="1">
    <citation type="submission" date="2018-01" db="EMBL/GenBank/DDBJ databases">
        <title>Draft genome sequences of Chryseobacterium lactis NCTC11390, Chryseobacterium oncorhynchi 701B-08, and Chryseobacterium viscerum 687B-08.</title>
        <authorList>
            <person name="Jeong J.-J."/>
            <person name="Lee Y.J."/>
            <person name="Park B."/>
            <person name="Choi I.-G."/>
            <person name="Kim K.D."/>
        </authorList>
    </citation>
    <scope>NUCLEOTIDE SEQUENCE [LARGE SCALE GENOMIC DNA]</scope>
    <source>
        <strain evidence="3 4">NCTC11390</strain>
    </source>
</reference>
<accession>A0A3G6RIJ3</accession>
<evidence type="ECO:0000313" key="2">
    <source>
        <dbReference type="EMBL" id="AZA82385.1"/>
    </source>
</evidence>
<dbReference type="PANTHER" id="PTHR34585">
    <property type="match status" value="1"/>
</dbReference>
<dbReference type="OrthoDB" id="1524679at2"/>
<dbReference type="Pfam" id="PF12728">
    <property type="entry name" value="HTH_17"/>
    <property type="match status" value="1"/>
</dbReference>
<protein>
    <submittedName>
        <fullName evidence="3">DNA-binding protein</fullName>
    </submittedName>
</protein>
<name>A0A3G6RIJ3_CHRLC</name>
<evidence type="ECO:0000313" key="4">
    <source>
        <dbReference type="Proteomes" id="UP000236262"/>
    </source>
</evidence>
<organism evidence="3 4">
    <name type="scientific">Chryseobacterium lactis</name>
    <dbReference type="NCBI Taxonomy" id="1241981"/>
    <lineage>
        <taxon>Bacteria</taxon>
        <taxon>Pseudomonadati</taxon>
        <taxon>Bacteroidota</taxon>
        <taxon>Flavobacteriia</taxon>
        <taxon>Flavobacteriales</taxon>
        <taxon>Weeksellaceae</taxon>
        <taxon>Chryseobacterium group</taxon>
        <taxon>Chryseobacterium</taxon>
    </lineage>
</organism>
<evidence type="ECO:0000313" key="3">
    <source>
        <dbReference type="EMBL" id="PNW13939.1"/>
    </source>
</evidence>
<dbReference type="Proteomes" id="UP000236262">
    <property type="component" value="Unassembled WGS sequence"/>
</dbReference>
<dbReference type="EMBL" id="PPEH01000003">
    <property type="protein sequence ID" value="PNW13939.1"/>
    <property type="molecule type" value="Genomic_DNA"/>
</dbReference>
<evidence type="ECO:0000313" key="5">
    <source>
        <dbReference type="Proteomes" id="UP000279972"/>
    </source>
</evidence>
<gene>
    <name evidence="3" type="ORF">C1637_08705</name>
    <name evidence="2" type="ORF">EG342_10990</name>
</gene>
<dbReference type="KEGG" id="clac:EG342_10990"/>
<sequence length="87" mass="10396">MEMVSKQDLEILRISITSDIEQLLESKLCQSNDEFDWLRSKAIRKMMDISPATLQNLRITGKIRYKKVMGSYYYNRKDIQKLFEDEN</sequence>
<reference evidence="2 5" key="2">
    <citation type="submission" date="2018-11" db="EMBL/GenBank/DDBJ databases">
        <title>Proposal to divide the Flavobacteriaceae and reorganize its genera based on Amino Acid Identity values calculated from whole genome sequences.</title>
        <authorList>
            <person name="Nicholson A.C."/>
            <person name="Gulvik C.A."/>
            <person name="Whitney A.M."/>
            <person name="Humrighouse B.W."/>
            <person name="Bell M."/>
            <person name="Holmes B."/>
            <person name="Steigerwalt A.G."/>
            <person name="Villarma A."/>
            <person name="Sheth M."/>
            <person name="Batra D."/>
            <person name="Pryor J."/>
            <person name="Bernardet J.-F."/>
            <person name="Hugo C."/>
            <person name="Kampfer P."/>
            <person name="Newman J."/>
            <person name="McQuiston J.R."/>
        </authorList>
    </citation>
    <scope>NUCLEOTIDE SEQUENCE [LARGE SCALE GENOMIC DNA]</scope>
    <source>
        <strain evidence="2 5">KC_1864</strain>
    </source>
</reference>